<feature type="transmembrane region" description="Helical" evidence="1">
    <location>
        <begin position="44"/>
        <end position="64"/>
    </location>
</feature>
<keyword evidence="1" id="KW-1133">Transmembrane helix</keyword>
<feature type="transmembrane region" description="Helical" evidence="1">
    <location>
        <begin position="98"/>
        <end position="119"/>
    </location>
</feature>
<reference evidence="2 3" key="1">
    <citation type="submission" date="2016-11" db="EMBL/GenBank/DDBJ databases">
        <authorList>
            <person name="Jaros S."/>
            <person name="Januszkiewicz K."/>
            <person name="Wedrychowicz H."/>
        </authorList>
    </citation>
    <scope>NUCLEOTIDE SEQUENCE [LARGE SCALE GENOMIC DNA]</scope>
    <source>
        <strain evidence="2 3">CGMCC 1.10190</strain>
    </source>
</reference>
<dbReference type="Proteomes" id="UP000184226">
    <property type="component" value="Unassembled WGS sequence"/>
</dbReference>
<name>A0A1M5YIX5_9BURK</name>
<gene>
    <name evidence="2" type="ORF">SAMN04488135_109132</name>
</gene>
<dbReference type="AlphaFoldDB" id="A0A1M5YIX5"/>
<organism evidence="2 3">
    <name type="scientific">Pollutimonas bauzanensis</name>
    <dbReference type="NCBI Taxonomy" id="658167"/>
    <lineage>
        <taxon>Bacteria</taxon>
        <taxon>Pseudomonadati</taxon>
        <taxon>Pseudomonadota</taxon>
        <taxon>Betaproteobacteria</taxon>
        <taxon>Burkholderiales</taxon>
        <taxon>Alcaligenaceae</taxon>
        <taxon>Pollutimonas</taxon>
    </lineage>
</organism>
<evidence type="ECO:0000256" key="1">
    <source>
        <dbReference type="SAM" id="Phobius"/>
    </source>
</evidence>
<dbReference type="EMBL" id="FQXE01000009">
    <property type="protein sequence ID" value="SHI11894.1"/>
    <property type="molecule type" value="Genomic_DNA"/>
</dbReference>
<evidence type="ECO:0000313" key="3">
    <source>
        <dbReference type="Proteomes" id="UP000184226"/>
    </source>
</evidence>
<sequence length="202" mass="22547">MGICRSSDRVCTSPNKAIKNAMLFFFLVGSVALMIWMVDFRKEMLYVVAGALIWPLLGLISWGLRENGFIGKRLSPQVAEALKDGQEIAETAERISSIYFGPFALGFVALLFVGTIGYWTAKLDTRAWVIDDQPTFILVRKYDDAYIFKEYDPKTMKVGDRVQIVSLGDSKKLSLKPVVLKGFVARFGSSTPRDTTENSAAR</sequence>
<protein>
    <submittedName>
        <fullName evidence="2">Uncharacterized protein</fullName>
    </submittedName>
</protein>
<keyword evidence="1" id="KW-0472">Membrane</keyword>
<keyword evidence="1" id="KW-0812">Transmembrane</keyword>
<proteinExistence type="predicted"/>
<keyword evidence="3" id="KW-1185">Reference proteome</keyword>
<feature type="transmembrane region" description="Helical" evidence="1">
    <location>
        <begin position="21"/>
        <end position="38"/>
    </location>
</feature>
<accession>A0A1M5YIX5</accession>
<evidence type="ECO:0000313" key="2">
    <source>
        <dbReference type="EMBL" id="SHI11894.1"/>
    </source>
</evidence>